<dbReference type="Proteomes" id="UP000036756">
    <property type="component" value="Unassembled WGS sequence"/>
</dbReference>
<dbReference type="EMBL" id="LFVU01000004">
    <property type="protein sequence ID" value="KMT22921.1"/>
    <property type="molecule type" value="Genomic_DNA"/>
</dbReference>
<accession>A0A0J8G5J1</accession>
<organism evidence="1 2">
    <name type="scientific">Clostridium cylindrosporum DSM 605</name>
    <dbReference type="NCBI Taxonomy" id="1121307"/>
    <lineage>
        <taxon>Bacteria</taxon>
        <taxon>Bacillati</taxon>
        <taxon>Bacillota</taxon>
        <taxon>Clostridia</taxon>
        <taxon>Eubacteriales</taxon>
        <taxon>Clostridiaceae</taxon>
        <taxon>Clostridium</taxon>
    </lineage>
</organism>
<protein>
    <submittedName>
        <fullName evidence="1">Nucleotidyltransferase substrate binding protein</fullName>
    </submittedName>
</protein>
<sequence length="140" mass="16695">MSKRWEERIDDFSRAVLRLKEAIEESSNNVESTVLKDGVIQRFEFTYELCWKSMKVFLENEGIEEAKSPRSTFREGFKYGLISDGELWIDMLKDRNLTSHVYDEELVEIIYKKIIDKYFCELENMKNILSMKVVDDDVWS</sequence>
<dbReference type="RefSeq" id="WP_048569648.1">
    <property type="nucleotide sequence ID" value="NZ_LFVU01000004.1"/>
</dbReference>
<proteinExistence type="predicted"/>
<dbReference type="AlphaFoldDB" id="A0A0J8G5J1"/>
<keyword evidence="1" id="KW-0808">Transferase</keyword>
<evidence type="ECO:0000313" key="1">
    <source>
        <dbReference type="EMBL" id="KMT22921.1"/>
    </source>
</evidence>
<evidence type="ECO:0000313" key="2">
    <source>
        <dbReference type="Proteomes" id="UP000036756"/>
    </source>
</evidence>
<gene>
    <name evidence="1" type="ORF">CLCY_5c01600</name>
</gene>
<keyword evidence="2" id="KW-1185">Reference proteome</keyword>
<dbReference type="NCBIfam" id="TIGR01987">
    <property type="entry name" value="HI0074"/>
    <property type="match status" value="1"/>
</dbReference>
<dbReference type="GO" id="GO:0016740">
    <property type="term" value="F:transferase activity"/>
    <property type="evidence" value="ECO:0007669"/>
    <property type="project" value="UniProtKB-KW"/>
</dbReference>
<name>A0A0J8G5J1_CLOCY</name>
<dbReference type="Pfam" id="PF08780">
    <property type="entry name" value="NTase_sub_bind"/>
    <property type="match status" value="1"/>
</dbReference>
<dbReference type="InterPro" id="IPR010235">
    <property type="entry name" value="HepT"/>
</dbReference>
<dbReference type="Gene3D" id="1.20.120.330">
    <property type="entry name" value="Nucleotidyltransferases domain 2"/>
    <property type="match status" value="1"/>
</dbReference>
<dbReference type="PATRIC" id="fig|1121307.3.peg.2097"/>
<dbReference type="SUPFAM" id="SSF81593">
    <property type="entry name" value="Nucleotidyltransferase substrate binding subunit/domain"/>
    <property type="match status" value="1"/>
</dbReference>
<comment type="caution">
    <text evidence="1">The sequence shown here is derived from an EMBL/GenBank/DDBJ whole genome shotgun (WGS) entry which is preliminary data.</text>
</comment>
<reference evidence="1 2" key="1">
    <citation type="submission" date="2015-06" db="EMBL/GenBank/DDBJ databases">
        <title>Draft genome sequence of the purine-degrading Clostridium cylindrosporum HC-1 (DSM 605).</title>
        <authorList>
            <person name="Poehlein A."/>
            <person name="Schiel-Bengelsdorf B."/>
            <person name="Bengelsdorf F."/>
            <person name="Daniel R."/>
            <person name="Duerre P."/>
        </authorList>
    </citation>
    <scope>NUCLEOTIDE SEQUENCE [LARGE SCALE GENOMIC DNA]</scope>
    <source>
        <strain evidence="1 2">DSM 605</strain>
    </source>
</reference>
<dbReference type="STRING" id="1121307.CLCY_5c01600"/>
<dbReference type="OrthoDB" id="9810452at2"/>